<sequence>MVYAGWWEYAGVEICNTARAHAYAGAACASLRIGAGGCPDLDAVTGPQAYTTPQLDAAPWYDPAIPESARVLGVVGLDLSGLSKAPRAREVSALAAGGGRLGTLAMTQRQMLATVLVLAADHAALSYGVAWLSRALADPVCAPGGCAGASMRVAAYCPGAALPRPGDDGPVRTLYDVGVIDGPTVVSEITLRGAVAAKVEVSLVAGRPWLYRAPRLVGTVQLGTAPTATFNPSATATCAGAATCVDDPVCTPPLPAPGPATLSDPCWTGTAFNARRGVLSVTPEGMPSWLETVPIIRVTTGAAAMRKLWVRLFQPKLGGCADPVDMCAWCGELSVMYLGAGTVLDVDGRTRTADAMCGGDITAIADVNLYGAGGGPMQWPSWSCDTGACIEVAADAAAVAADASVTVWLASREDAV</sequence>
<dbReference type="EMBL" id="QZEY01000039">
    <property type="protein sequence ID" value="RJL19411.1"/>
    <property type="molecule type" value="Genomic_DNA"/>
</dbReference>
<proteinExistence type="predicted"/>
<reference evidence="1 2" key="1">
    <citation type="submission" date="2018-09" db="EMBL/GenBank/DDBJ databases">
        <title>YIM 75507 draft genome.</title>
        <authorList>
            <person name="Tang S."/>
            <person name="Feng Y."/>
        </authorList>
    </citation>
    <scope>NUCLEOTIDE SEQUENCE [LARGE SCALE GENOMIC DNA]</scope>
    <source>
        <strain evidence="1 2">YIM 75507</strain>
    </source>
</reference>
<keyword evidence="2" id="KW-1185">Reference proteome</keyword>
<organism evidence="1 2">
    <name type="scientific">Bailinhaonella thermotolerans</name>
    <dbReference type="NCBI Taxonomy" id="1070861"/>
    <lineage>
        <taxon>Bacteria</taxon>
        <taxon>Bacillati</taxon>
        <taxon>Actinomycetota</taxon>
        <taxon>Actinomycetes</taxon>
        <taxon>Streptosporangiales</taxon>
        <taxon>Streptosporangiaceae</taxon>
        <taxon>Bailinhaonella</taxon>
    </lineage>
</organism>
<comment type="caution">
    <text evidence="1">The sequence shown here is derived from an EMBL/GenBank/DDBJ whole genome shotgun (WGS) entry which is preliminary data.</text>
</comment>
<dbReference type="Proteomes" id="UP000265768">
    <property type="component" value="Unassembled WGS sequence"/>
</dbReference>
<dbReference type="RefSeq" id="WP_119931940.1">
    <property type="nucleotide sequence ID" value="NZ_QZEY01000039.1"/>
</dbReference>
<protein>
    <submittedName>
        <fullName evidence="1">Uncharacterized protein</fullName>
    </submittedName>
</protein>
<dbReference type="OrthoDB" id="4652821at2"/>
<evidence type="ECO:0000313" key="2">
    <source>
        <dbReference type="Proteomes" id="UP000265768"/>
    </source>
</evidence>
<name>A0A3A4A029_9ACTN</name>
<dbReference type="AlphaFoldDB" id="A0A3A4A029"/>
<gene>
    <name evidence="1" type="ORF">D5H75_40435</name>
</gene>
<accession>A0A3A4A029</accession>
<evidence type="ECO:0000313" key="1">
    <source>
        <dbReference type="EMBL" id="RJL19411.1"/>
    </source>
</evidence>